<protein>
    <submittedName>
        <fullName evidence="1">Uncharacterized protein</fullName>
    </submittedName>
</protein>
<reference evidence="1 2" key="1">
    <citation type="submission" date="2020-03" db="EMBL/GenBank/DDBJ databases">
        <title>Draft genome sequence of environmentally isolated cultures.</title>
        <authorList>
            <person name="Wilson H.S."/>
            <person name="De Leon M.E."/>
        </authorList>
    </citation>
    <scope>NUCLEOTIDE SEQUENCE [LARGE SCALE GENOMIC DNA]</scope>
    <source>
        <strain evidence="1 2">HSC-31F16</strain>
    </source>
</reference>
<dbReference type="RefSeq" id="WP_166452483.1">
    <property type="nucleotide sequence ID" value="NZ_JAAOMA010000020.1"/>
</dbReference>
<organism evidence="1 2">
    <name type="scientific">Chromobacterium fluminis</name>
    <dbReference type="NCBI Taxonomy" id="3044269"/>
    <lineage>
        <taxon>Bacteria</taxon>
        <taxon>Pseudomonadati</taxon>
        <taxon>Pseudomonadota</taxon>
        <taxon>Betaproteobacteria</taxon>
        <taxon>Neisseriales</taxon>
        <taxon>Chromobacteriaceae</taxon>
        <taxon>Chromobacterium</taxon>
    </lineage>
</organism>
<accession>A0ABX0LAA4</accession>
<evidence type="ECO:0000313" key="2">
    <source>
        <dbReference type="Proteomes" id="UP001515641"/>
    </source>
</evidence>
<dbReference type="Proteomes" id="UP001515641">
    <property type="component" value="Unassembled WGS sequence"/>
</dbReference>
<gene>
    <name evidence="1" type="ORF">HA052_14960</name>
</gene>
<dbReference type="EMBL" id="JAAOMA010000020">
    <property type="protein sequence ID" value="NHR06492.1"/>
    <property type="molecule type" value="Genomic_DNA"/>
</dbReference>
<comment type="caution">
    <text evidence="1">The sequence shown here is derived from an EMBL/GenBank/DDBJ whole genome shotgun (WGS) entry which is preliminary data.</text>
</comment>
<evidence type="ECO:0000313" key="1">
    <source>
        <dbReference type="EMBL" id="NHR06492.1"/>
    </source>
</evidence>
<sequence length="158" mass="17713">MGKRQSQIVPSSLDEAIERQVDAAAKRGLVPKRMADLMGVEVKTYYRWLADSSMPLNRIRQFETFCMASHISEYLCMAHGDKVVVAIPSGRSAKASDLGEMQANFGEVIMLLEQCYRDKTSIAETLTLLSVVLSQAAYHRENIRKICQPELDFQGAQI</sequence>
<keyword evidence="2" id="KW-1185">Reference proteome</keyword>
<name>A0ABX0LAA4_9NEIS</name>
<proteinExistence type="predicted"/>